<dbReference type="Pfam" id="PF00892">
    <property type="entry name" value="EamA"/>
    <property type="match status" value="2"/>
</dbReference>
<feature type="transmembrane region" description="Helical" evidence="6">
    <location>
        <begin position="119"/>
        <end position="137"/>
    </location>
</feature>
<feature type="transmembrane region" description="Helical" evidence="6">
    <location>
        <begin position="93"/>
        <end position="112"/>
    </location>
</feature>
<evidence type="ECO:0000256" key="1">
    <source>
        <dbReference type="ARBA" id="ARBA00004141"/>
    </source>
</evidence>
<organism evidence="8 9">
    <name type="scientific">Sandaracinobacteroides saxicola</name>
    <dbReference type="NCBI Taxonomy" id="2759707"/>
    <lineage>
        <taxon>Bacteria</taxon>
        <taxon>Pseudomonadati</taxon>
        <taxon>Pseudomonadota</taxon>
        <taxon>Alphaproteobacteria</taxon>
        <taxon>Sphingomonadales</taxon>
        <taxon>Sphingosinicellaceae</taxon>
        <taxon>Sandaracinobacteroides</taxon>
    </lineage>
</organism>
<feature type="domain" description="EamA" evidence="7">
    <location>
        <begin position="148"/>
        <end position="281"/>
    </location>
</feature>
<feature type="domain" description="EamA" evidence="7">
    <location>
        <begin position="6"/>
        <end position="134"/>
    </location>
</feature>
<keyword evidence="4 6" id="KW-1133">Transmembrane helix</keyword>
<evidence type="ECO:0000256" key="4">
    <source>
        <dbReference type="ARBA" id="ARBA00022989"/>
    </source>
</evidence>
<protein>
    <submittedName>
        <fullName evidence="8">DMT family transporter</fullName>
    </submittedName>
</protein>
<dbReference type="GO" id="GO:0016020">
    <property type="term" value="C:membrane"/>
    <property type="evidence" value="ECO:0007669"/>
    <property type="project" value="UniProtKB-SubCell"/>
</dbReference>
<feature type="transmembrane region" description="Helical" evidence="6">
    <location>
        <begin position="7"/>
        <end position="25"/>
    </location>
</feature>
<dbReference type="RefSeq" id="WP_182295731.1">
    <property type="nucleotide sequence ID" value="NZ_CP059851.1"/>
</dbReference>
<dbReference type="EMBL" id="CP059851">
    <property type="protein sequence ID" value="QMW22646.1"/>
    <property type="molecule type" value="Genomic_DNA"/>
</dbReference>
<name>A0A7G5IH04_9SPHN</name>
<evidence type="ECO:0000256" key="6">
    <source>
        <dbReference type="SAM" id="Phobius"/>
    </source>
</evidence>
<feature type="transmembrane region" description="Helical" evidence="6">
    <location>
        <begin position="149"/>
        <end position="166"/>
    </location>
</feature>
<evidence type="ECO:0000256" key="3">
    <source>
        <dbReference type="ARBA" id="ARBA00022692"/>
    </source>
</evidence>
<dbReference type="PANTHER" id="PTHR22911:SF6">
    <property type="entry name" value="SOLUTE CARRIER FAMILY 35 MEMBER G1"/>
    <property type="match status" value="1"/>
</dbReference>
<dbReference type="PANTHER" id="PTHR22911">
    <property type="entry name" value="ACYL-MALONYL CONDENSING ENZYME-RELATED"/>
    <property type="match status" value="1"/>
</dbReference>
<evidence type="ECO:0000256" key="5">
    <source>
        <dbReference type="ARBA" id="ARBA00023136"/>
    </source>
</evidence>
<evidence type="ECO:0000313" key="9">
    <source>
        <dbReference type="Proteomes" id="UP000515292"/>
    </source>
</evidence>
<dbReference type="AlphaFoldDB" id="A0A7G5IH04"/>
<comment type="similarity">
    <text evidence="2">Belongs to the drug/metabolite transporter (DMT) superfamily. 10 TMS drug/metabolite exporter (DME) (TC 2.A.7.3) family.</text>
</comment>
<dbReference type="SUPFAM" id="SSF103481">
    <property type="entry name" value="Multidrug resistance efflux transporter EmrE"/>
    <property type="match status" value="2"/>
</dbReference>
<evidence type="ECO:0000313" key="8">
    <source>
        <dbReference type="EMBL" id="QMW22646.1"/>
    </source>
</evidence>
<gene>
    <name evidence="8" type="ORF">H3309_15260</name>
</gene>
<dbReference type="InterPro" id="IPR000620">
    <property type="entry name" value="EamA_dom"/>
</dbReference>
<comment type="subcellular location">
    <subcellularLocation>
        <location evidence="1">Membrane</location>
        <topology evidence="1">Multi-pass membrane protein</topology>
    </subcellularLocation>
</comment>
<feature type="transmembrane region" description="Helical" evidence="6">
    <location>
        <begin position="37"/>
        <end position="55"/>
    </location>
</feature>
<proteinExistence type="inferred from homology"/>
<evidence type="ECO:0000259" key="7">
    <source>
        <dbReference type="Pfam" id="PF00892"/>
    </source>
</evidence>
<keyword evidence="3 6" id="KW-0812">Transmembrane</keyword>
<reference evidence="8 9" key="1">
    <citation type="submission" date="2020-07" db="EMBL/GenBank/DDBJ databases">
        <title>Complete genome sequence for Sandaracinobacter sp. M6.</title>
        <authorList>
            <person name="Tang Y."/>
            <person name="Liu Q."/>
            <person name="Guo Z."/>
            <person name="Lei P."/>
            <person name="Huang B."/>
        </authorList>
    </citation>
    <scope>NUCLEOTIDE SEQUENCE [LARGE SCALE GENOMIC DNA]</scope>
    <source>
        <strain evidence="8 9">M6</strain>
    </source>
</reference>
<feature type="transmembrane region" description="Helical" evidence="6">
    <location>
        <begin position="178"/>
        <end position="197"/>
    </location>
</feature>
<feature type="transmembrane region" description="Helical" evidence="6">
    <location>
        <begin position="67"/>
        <end position="87"/>
    </location>
</feature>
<sequence>MRLGPILTYVIGMAFFCAMDAFMKHLVGVMPASAATFWRYAAAFVFVIPFWLHAGRPAITREMLPINILRAVFGSISAVLFFWSLTVLPLAEAVTIAFVAPLMIPLLAAVLLREKLQASNLAAGAFGFAGVLVAAGIDPAMLAPERLKGIGALLLAALFYALVIIITRLRAAKDGPSVLTLLNAAFAAILIGGFVVATQPPSAWLPPTPLDWLAIAGVGLTGAVALQLIAVAYAKVEAQVLAPFEYTALPWAALFGYAFFAEPVALRTWLGAAIIIAACLWQSRRQTPDLSQPQTPAA</sequence>
<feature type="transmembrane region" description="Helical" evidence="6">
    <location>
        <begin position="240"/>
        <end position="260"/>
    </location>
</feature>
<evidence type="ECO:0000256" key="2">
    <source>
        <dbReference type="ARBA" id="ARBA00009853"/>
    </source>
</evidence>
<dbReference type="KEGG" id="sand:H3309_15260"/>
<keyword evidence="5 6" id="KW-0472">Membrane</keyword>
<feature type="transmembrane region" description="Helical" evidence="6">
    <location>
        <begin position="266"/>
        <end position="283"/>
    </location>
</feature>
<accession>A0A7G5IH04</accession>
<dbReference type="InterPro" id="IPR037185">
    <property type="entry name" value="EmrE-like"/>
</dbReference>
<keyword evidence="9" id="KW-1185">Reference proteome</keyword>
<dbReference type="Proteomes" id="UP000515292">
    <property type="component" value="Chromosome"/>
</dbReference>
<feature type="transmembrane region" description="Helical" evidence="6">
    <location>
        <begin position="212"/>
        <end position="233"/>
    </location>
</feature>